<organism evidence="2 3">
    <name type="scientific">Sungkyunkwania multivorans</name>
    <dbReference type="NCBI Taxonomy" id="1173618"/>
    <lineage>
        <taxon>Bacteria</taxon>
        <taxon>Pseudomonadati</taxon>
        <taxon>Bacteroidota</taxon>
        <taxon>Flavobacteriia</taxon>
        <taxon>Flavobacteriales</taxon>
        <taxon>Flavobacteriaceae</taxon>
        <taxon>Sungkyunkwania</taxon>
    </lineage>
</organism>
<dbReference type="Pfam" id="PF13302">
    <property type="entry name" value="Acetyltransf_3"/>
    <property type="match status" value="1"/>
</dbReference>
<gene>
    <name evidence="2" type="ORF">ACFQ1M_08765</name>
</gene>
<name>A0ABW3CXP4_9FLAO</name>
<dbReference type="InterPro" id="IPR000182">
    <property type="entry name" value="GNAT_dom"/>
</dbReference>
<dbReference type="GO" id="GO:0016746">
    <property type="term" value="F:acyltransferase activity"/>
    <property type="evidence" value="ECO:0007669"/>
    <property type="project" value="UniProtKB-KW"/>
</dbReference>
<reference evidence="3" key="1">
    <citation type="journal article" date="2019" name="Int. J. Syst. Evol. Microbiol.">
        <title>The Global Catalogue of Microorganisms (GCM) 10K type strain sequencing project: providing services to taxonomists for standard genome sequencing and annotation.</title>
        <authorList>
            <consortium name="The Broad Institute Genomics Platform"/>
            <consortium name="The Broad Institute Genome Sequencing Center for Infectious Disease"/>
            <person name="Wu L."/>
            <person name="Ma J."/>
        </authorList>
    </citation>
    <scope>NUCLEOTIDE SEQUENCE [LARGE SCALE GENOMIC DNA]</scope>
    <source>
        <strain evidence="3">CCUG 62952</strain>
    </source>
</reference>
<keyword evidence="2" id="KW-0012">Acyltransferase</keyword>
<evidence type="ECO:0000313" key="2">
    <source>
        <dbReference type="EMBL" id="MFD0862301.1"/>
    </source>
</evidence>
<dbReference type="SUPFAM" id="SSF55729">
    <property type="entry name" value="Acyl-CoA N-acyltransferases (Nat)"/>
    <property type="match status" value="1"/>
</dbReference>
<sequence length="172" mass="19886">MGTLIGTQVYLRALEPTDLDFLYRLENDESIWELGDTRTPYSKFVLKQYLENAHRSIYEAKQLRLTICKGDEQLGFIDLFDFDAIHKRAGVAIIIAEAKERQKGYGAEALRLLCDYAFSNFDLHQLYANIAEDNLASIKLFTSLGFEQAGVRRDWLYQNGSFKDQLLFQKIK</sequence>
<dbReference type="Gene3D" id="3.40.630.30">
    <property type="match status" value="1"/>
</dbReference>
<keyword evidence="3" id="KW-1185">Reference proteome</keyword>
<dbReference type="PANTHER" id="PTHR43415:SF3">
    <property type="entry name" value="GNAT-FAMILY ACETYLTRANSFERASE"/>
    <property type="match status" value="1"/>
</dbReference>
<accession>A0ABW3CXP4</accession>
<dbReference type="EMBL" id="JBHTJH010000004">
    <property type="protein sequence ID" value="MFD0862301.1"/>
    <property type="molecule type" value="Genomic_DNA"/>
</dbReference>
<dbReference type="PANTHER" id="PTHR43415">
    <property type="entry name" value="SPERMIDINE N(1)-ACETYLTRANSFERASE"/>
    <property type="match status" value="1"/>
</dbReference>
<feature type="domain" description="N-acetyltransferase" evidence="1">
    <location>
        <begin position="9"/>
        <end position="172"/>
    </location>
</feature>
<dbReference type="InterPro" id="IPR016181">
    <property type="entry name" value="Acyl_CoA_acyltransferase"/>
</dbReference>
<evidence type="ECO:0000313" key="3">
    <source>
        <dbReference type="Proteomes" id="UP001596978"/>
    </source>
</evidence>
<dbReference type="EC" id="2.3.-.-" evidence="2"/>
<protein>
    <submittedName>
        <fullName evidence="2">GNAT family N-acetyltransferase</fullName>
        <ecNumber evidence="2">2.3.-.-</ecNumber>
    </submittedName>
</protein>
<keyword evidence="2" id="KW-0808">Transferase</keyword>
<dbReference type="PROSITE" id="PS51186">
    <property type="entry name" value="GNAT"/>
    <property type="match status" value="1"/>
</dbReference>
<dbReference type="RefSeq" id="WP_386406956.1">
    <property type="nucleotide sequence ID" value="NZ_JBHTJH010000004.1"/>
</dbReference>
<evidence type="ECO:0000259" key="1">
    <source>
        <dbReference type="PROSITE" id="PS51186"/>
    </source>
</evidence>
<proteinExistence type="predicted"/>
<dbReference type="Proteomes" id="UP001596978">
    <property type="component" value="Unassembled WGS sequence"/>
</dbReference>
<comment type="caution">
    <text evidence="2">The sequence shown here is derived from an EMBL/GenBank/DDBJ whole genome shotgun (WGS) entry which is preliminary data.</text>
</comment>